<evidence type="ECO:0000313" key="1">
    <source>
        <dbReference type="EMBL" id="CDW33718.1"/>
    </source>
</evidence>
<reference evidence="1" key="1">
    <citation type="submission" date="2014-05" db="EMBL/GenBank/DDBJ databases">
        <authorList>
            <person name="Chronopoulou M."/>
        </authorList>
    </citation>
    <scope>NUCLEOTIDE SEQUENCE</scope>
    <source>
        <tissue evidence="1">Whole organism</tissue>
    </source>
</reference>
<proteinExistence type="predicted"/>
<sequence>MGDRSFSQSSSSSLSI</sequence>
<name>A0A0K2U658_LEPSM</name>
<dbReference type="AlphaFoldDB" id="A0A0K2U658"/>
<protein>
    <submittedName>
        <fullName evidence="1">Telomerase protein component 1like [Hydra vulgaris]</fullName>
    </submittedName>
</protein>
<organism evidence="1">
    <name type="scientific">Lepeophtheirus salmonis</name>
    <name type="common">Salmon louse</name>
    <name type="synonym">Caligus salmonis</name>
    <dbReference type="NCBI Taxonomy" id="72036"/>
    <lineage>
        <taxon>Eukaryota</taxon>
        <taxon>Metazoa</taxon>
        <taxon>Ecdysozoa</taxon>
        <taxon>Arthropoda</taxon>
        <taxon>Crustacea</taxon>
        <taxon>Multicrustacea</taxon>
        <taxon>Hexanauplia</taxon>
        <taxon>Copepoda</taxon>
        <taxon>Siphonostomatoida</taxon>
        <taxon>Caligidae</taxon>
        <taxon>Lepeophtheirus</taxon>
    </lineage>
</organism>
<accession>A0A0K2U658</accession>
<dbReference type="EMBL" id="HACA01016357">
    <property type="protein sequence ID" value="CDW33718.1"/>
    <property type="molecule type" value="Transcribed_RNA"/>
</dbReference>